<keyword evidence="8" id="KW-1185">Reference proteome</keyword>
<evidence type="ECO:0000259" key="6">
    <source>
        <dbReference type="Pfam" id="PF04101"/>
    </source>
</evidence>
<dbReference type="InterPro" id="IPR007235">
    <property type="entry name" value="Glyco_trans_28_C"/>
</dbReference>
<comment type="subcellular location">
    <subcellularLocation>
        <location evidence="1">Endoplasmic reticulum</location>
    </subcellularLocation>
</comment>
<sequence length="164" mass="19174">MIFVVLGTQKFQLNRLLKEVDDLIERGDITEEVMAQIGFSDYEPKNYKYYRFLDKDQFDNYIAGSTMVITHSGVGSILAALKVKKPVVIYPRLKKYHEHVDDHQLDIARAFEKKKYVICKHDDETLAQAMQRCDEYPFEEYVSNTNNIIGMIQDFLDKNTIHIS</sequence>
<dbReference type="PANTHER" id="PTHR12867">
    <property type="entry name" value="GLYCOSYL TRANSFERASE-RELATED"/>
    <property type="match status" value="1"/>
</dbReference>
<keyword evidence="5" id="KW-0256">Endoplasmic reticulum</keyword>
<reference evidence="7 8" key="1">
    <citation type="submission" date="2020-11" db="EMBL/GenBank/DDBJ databases">
        <title>Draft genome sequencing of a Lachnospiraceae strain isolated from anoxic soil subjected to BSD treatment.</title>
        <authorList>
            <person name="Uek A."/>
            <person name="Tonouchi A."/>
        </authorList>
    </citation>
    <scope>NUCLEOTIDE SEQUENCE [LARGE SCALE GENOMIC DNA]</scope>
    <source>
        <strain evidence="7 8">TB5</strain>
    </source>
</reference>
<dbReference type="Pfam" id="PF04101">
    <property type="entry name" value="Glyco_tran_28_C"/>
    <property type="match status" value="1"/>
</dbReference>
<accession>A0A7R7EIE3</accession>
<evidence type="ECO:0000256" key="5">
    <source>
        <dbReference type="ARBA" id="ARBA00022824"/>
    </source>
</evidence>
<dbReference type="KEGG" id="ahb:bsdtb5_03070"/>
<dbReference type="SUPFAM" id="SSF53756">
    <property type="entry name" value="UDP-Glycosyltransferase/glycogen phosphorylase"/>
    <property type="match status" value="1"/>
</dbReference>
<dbReference type="Proteomes" id="UP000595897">
    <property type="component" value="Chromosome"/>
</dbReference>
<dbReference type="EMBL" id="AP024169">
    <property type="protein sequence ID" value="BCN29012.1"/>
    <property type="molecule type" value="Genomic_DNA"/>
</dbReference>
<evidence type="ECO:0000256" key="1">
    <source>
        <dbReference type="ARBA" id="ARBA00004240"/>
    </source>
</evidence>
<evidence type="ECO:0000313" key="8">
    <source>
        <dbReference type="Proteomes" id="UP000595897"/>
    </source>
</evidence>
<dbReference type="RefSeq" id="WP_271714311.1">
    <property type="nucleotide sequence ID" value="NZ_AP024169.1"/>
</dbReference>
<dbReference type="InterPro" id="IPR048097">
    <property type="entry name" value="Cps14G-like"/>
</dbReference>
<dbReference type="PANTHER" id="PTHR12867:SF6">
    <property type="entry name" value="N-ACETYLGLUCOSAMINYLDIPHOSPHODOLICHOL N-ACETYLGLUCOSAMINYLTRANSFERASE"/>
    <property type="match status" value="1"/>
</dbReference>
<dbReference type="NCBIfam" id="NF041548">
    <property type="entry name" value="PssE"/>
    <property type="match status" value="1"/>
</dbReference>
<evidence type="ECO:0000256" key="2">
    <source>
        <dbReference type="ARBA" id="ARBA00006962"/>
    </source>
</evidence>
<comment type="similarity">
    <text evidence="2">Belongs to the glycosyltransferase 28 family.</text>
</comment>
<organism evidence="7 8">
    <name type="scientific">Anaeromicropila herbilytica</name>
    <dbReference type="NCBI Taxonomy" id="2785025"/>
    <lineage>
        <taxon>Bacteria</taxon>
        <taxon>Bacillati</taxon>
        <taxon>Bacillota</taxon>
        <taxon>Clostridia</taxon>
        <taxon>Lachnospirales</taxon>
        <taxon>Lachnospiraceae</taxon>
        <taxon>Anaeromicropila</taxon>
    </lineage>
</organism>
<dbReference type="AlphaFoldDB" id="A0A7R7EIE3"/>
<dbReference type="InterPro" id="IPR039042">
    <property type="entry name" value="Alg13-like"/>
</dbReference>
<dbReference type="GO" id="GO:0006488">
    <property type="term" value="P:dolichol-linked oligosaccharide biosynthetic process"/>
    <property type="evidence" value="ECO:0007669"/>
    <property type="project" value="InterPro"/>
</dbReference>
<proteinExistence type="inferred from homology"/>
<keyword evidence="3 7" id="KW-0328">Glycosyltransferase</keyword>
<dbReference type="Gene3D" id="3.40.50.2000">
    <property type="entry name" value="Glycogen Phosphorylase B"/>
    <property type="match status" value="1"/>
</dbReference>
<gene>
    <name evidence="7" type="ORF">bsdtb5_03070</name>
</gene>
<evidence type="ECO:0000256" key="3">
    <source>
        <dbReference type="ARBA" id="ARBA00022676"/>
    </source>
</evidence>
<name>A0A7R7EIE3_9FIRM</name>
<keyword evidence="4 7" id="KW-0808">Transferase</keyword>
<dbReference type="GO" id="GO:0016758">
    <property type="term" value="F:hexosyltransferase activity"/>
    <property type="evidence" value="ECO:0007669"/>
    <property type="project" value="InterPro"/>
</dbReference>
<evidence type="ECO:0000256" key="4">
    <source>
        <dbReference type="ARBA" id="ARBA00022679"/>
    </source>
</evidence>
<protein>
    <submittedName>
        <fullName evidence="7">Beta-1,4-galactosyltransferase</fullName>
    </submittedName>
</protein>
<feature type="domain" description="Glycosyl transferase family 28 C-terminal" evidence="6">
    <location>
        <begin position="1"/>
        <end position="136"/>
    </location>
</feature>
<evidence type="ECO:0000313" key="7">
    <source>
        <dbReference type="EMBL" id="BCN29012.1"/>
    </source>
</evidence>